<comment type="caution">
    <text evidence="2">The sequence shown here is derived from an EMBL/GenBank/DDBJ whole genome shotgun (WGS) entry which is preliminary data.</text>
</comment>
<name>A0A8J5MYN7_HOMAM</name>
<dbReference type="AlphaFoldDB" id="A0A8J5MYN7"/>
<sequence>MWCCRALDNHCSLRANRKSQMTHKASVGSWTARPGVARTVAHSLARAMKALNLAPMISVPAGVLKDSCLPPTPGLPPHRRGVTSVASRAPRPLTRV</sequence>
<evidence type="ECO:0000313" key="3">
    <source>
        <dbReference type="Proteomes" id="UP000747542"/>
    </source>
</evidence>
<dbReference type="Proteomes" id="UP000747542">
    <property type="component" value="Unassembled WGS sequence"/>
</dbReference>
<evidence type="ECO:0000256" key="1">
    <source>
        <dbReference type="SAM" id="MobiDB-lite"/>
    </source>
</evidence>
<protein>
    <submittedName>
        <fullName evidence="2">Uncharacterized protein</fullName>
    </submittedName>
</protein>
<feature type="region of interest" description="Disordered" evidence="1">
    <location>
        <begin position="72"/>
        <end position="96"/>
    </location>
</feature>
<proteinExistence type="predicted"/>
<accession>A0A8J5MYN7</accession>
<gene>
    <name evidence="2" type="ORF">Hamer_G018455</name>
</gene>
<organism evidence="2 3">
    <name type="scientific">Homarus americanus</name>
    <name type="common">American lobster</name>
    <dbReference type="NCBI Taxonomy" id="6706"/>
    <lineage>
        <taxon>Eukaryota</taxon>
        <taxon>Metazoa</taxon>
        <taxon>Ecdysozoa</taxon>
        <taxon>Arthropoda</taxon>
        <taxon>Crustacea</taxon>
        <taxon>Multicrustacea</taxon>
        <taxon>Malacostraca</taxon>
        <taxon>Eumalacostraca</taxon>
        <taxon>Eucarida</taxon>
        <taxon>Decapoda</taxon>
        <taxon>Pleocyemata</taxon>
        <taxon>Astacidea</taxon>
        <taxon>Nephropoidea</taxon>
        <taxon>Nephropidae</taxon>
        <taxon>Homarus</taxon>
    </lineage>
</organism>
<keyword evidence="3" id="KW-1185">Reference proteome</keyword>
<evidence type="ECO:0000313" key="2">
    <source>
        <dbReference type="EMBL" id="KAG7168019.1"/>
    </source>
</evidence>
<dbReference type="EMBL" id="JAHLQT010021080">
    <property type="protein sequence ID" value="KAG7168019.1"/>
    <property type="molecule type" value="Genomic_DNA"/>
</dbReference>
<reference evidence="2" key="1">
    <citation type="journal article" date="2021" name="Sci. Adv.">
        <title>The American lobster genome reveals insights on longevity, neural, and immune adaptations.</title>
        <authorList>
            <person name="Polinski J.M."/>
            <person name="Zimin A.V."/>
            <person name="Clark K.F."/>
            <person name="Kohn A.B."/>
            <person name="Sadowski N."/>
            <person name="Timp W."/>
            <person name="Ptitsyn A."/>
            <person name="Khanna P."/>
            <person name="Romanova D.Y."/>
            <person name="Williams P."/>
            <person name="Greenwood S.J."/>
            <person name="Moroz L.L."/>
            <person name="Walt D.R."/>
            <person name="Bodnar A.G."/>
        </authorList>
    </citation>
    <scope>NUCLEOTIDE SEQUENCE</scope>
    <source>
        <strain evidence="2">GMGI-L3</strain>
    </source>
</reference>